<name>A0A348WFT3_9RHOB</name>
<dbReference type="GO" id="GO:0016740">
    <property type="term" value="F:transferase activity"/>
    <property type="evidence" value="ECO:0007669"/>
    <property type="project" value="UniProtKB-KW"/>
</dbReference>
<keyword evidence="1" id="KW-0808">Transferase</keyword>
<dbReference type="Pfam" id="PF01745">
    <property type="entry name" value="IPT"/>
    <property type="match status" value="1"/>
</dbReference>
<evidence type="ECO:0000313" key="1">
    <source>
        <dbReference type="EMBL" id="HAR53395.1"/>
    </source>
</evidence>
<dbReference type="SUPFAM" id="SSF52540">
    <property type="entry name" value="P-loop containing nucleoside triphosphate hydrolases"/>
    <property type="match status" value="1"/>
</dbReference>
<reference evidence="1 2" key="1">
    <citation type="journal article" date="2018" name="Nat. Biotechnol.">
        <title>A standardized bacterial taxonomy based on genome phylogeny substantially revises the tree of life.</title>
        <authorList>
            <person name="Parks D.H."/>
            <person name="Chuvochina M."/>
            <person name="Waite D.W."/>
            <person name="Rinke C."/>
            <person name="Skarshewski A."/>
            <person name="Chaumeil P.A."/>
            <person name="Hugenholtz P."/>
        </authorList>
    </citation>
    <scope>NUCLEOTIDE SEQUENCE [LARGE SCALE GENOMIC DNA]</scope>
    <source>
        <strain evidence="1">UBA9169</strain>
    </source>
</reference>
<gene>
    <name evidence="1" type="ORF">DCS45_16190</name>
</gene>
<dbReference type="InterPro" id="IPR027417">
    <property type="entry name" value="P-loop_NTPase"/>
</dbReference>
<dbReference type="EMBL" id="DMVW01000156">
    <property type="protein sequence ID" value="HAR53395.1"/>
    <property type="molecule type" value="Genomic_DNA"/>
</dbReference>
<dbReference type="Proteomes" id="UP000264719">
    <property type="component" value="Unassembled WGS sequence"/>
</dbReference>
<proteinExistence type="predicted"/>
<organism evidence="1 2">
    <name type="scientific">Roseovarius nubinhibens</name>
    <dbReference type="NCBI Taxonomy" id="314263"/>
    <lineage>
        <taxon>Bacteria</taxon>
        <taxon>Pseudomonadati</taxon>
        <taxon>Pseudomonadota</taxon>
        <taxon>Alphaproteobacteria</taxon>
        <taxon>Rhodobacterales</taxon>
        <taxon>Roseobacteraceae</taxon>
        <taxon>Roseovarius</taxon>
    </lineage>
</organism>
<accession>A0A348WFT3</accession>
<dbReference type="CDD" id="cd02019">
    <property type="entry name" value="NK"/>
    <property type="match status" value="1"/>
</dbReference>
<protein>
    <submittedName>
        <fullName evidence="1">tRNA (Adenosine(37)-N6)-dimethylallyltransferase MiaA</fullName>
    </submittedName>
</protein>
<feature type="non-terminal residue" evidence="1">
    <location>
        <position position="67"/>
    </location>
</feature>
<sequence length="67" mass="7168">MALPMIALPDIDRHKPVLIAGPTASGKSALALRIAEDQGGVIVNADSMQVYENWRILSARPSPEDEA</sequence>
<evidence type="ECO:0000313" key="2">
    <source>
        <dbReference type="Proteomes" id="UP000264719"/>
    </source>
</evidence>
<dbReference type="AlphaFoldDB" id="A0A348WFT3"/>
<dbReference type="Gene3D" id="3.40.50.300">
    <property type="entry name" value="P-loop containing nucleotide triphosphate hydrolases"/>
    <property type="match status" value="1"/>
</dbReference>
<comment type="caution">
    <text evidence="1">The sequence shown here is derived from an EMBL/GenBank/DDBJ whole genome shotgun (WGS) entry which is preliminary data.</text>
</comment>